<proteinExistence type="inferred from homology"/>
<feature type="binding site" evidence="7">
    <location>
        <position position="300"/>
    </location>
    <ligand>
        <name>substrate</name>
    </ligand>
</feature>
<feature type="binding site" evidence="7">
    <location>
        <position position="143"/>
    </location>
    <ligand>
        <name>substrate</name>
    </ligand>
</feature>
<dbReference type="EC" id="1.1.1.262" evidence="7"/>
<dbReference type="SUPFAM" id="SSF53659">
    <property type="entry name" value="Isocitrate/Isopropylmalate dehydrogenase-like"/>
    <property type="match status" value="1"/>
</dbReference>
<dbReference type="GO" id="GO:0050570">
    <property type="term" value="F:4-hydroxythreonine-4-phosphate dehydrogenase activity"/>
    <property type="evidence" value="ECO:0007669"/>
    <property type="project" value="UniProtKB-EC"/>
</dbReference>
<protein>
    <recommendedName>
        <fullName evidence="7">4-hydroxythreonine-4-phosphate dehydrogenase</fullName>
        <ecNumber evidence="7">1.1.1.262</ecNumber>
    </recommendedName>
    <alternativeName>
        <fullName evidence="7">4-(phosphohydroxy)-L-threonine dehydrogenase</fullName>
    </alternativeName>
</protein>
<keyword evidence="9" id="KW-1185">Reference proteome</keyword>
<comment type="subunit">
    <text evidence="7">Homodimer.</text>
</comment>
<keyword evidence="7" id="KW-0862">Zinc</keyword>
<keyword evidence="2 7" id="KW-0479">Metal-binding</keyword>
<keyword evidence="5 7" id="KW-0520">NAD</keyword>
<comment type="cofactor">
    <cofactor evidence="7">
        <name>Zn(2+)</name>
        <dbReference type="ChEBI" id="CHEBI:29105"/>
    </cofactor>
    <cofactor evidence="7">
        <name>Mg(2+)</name>
        <dbReference type="ChEBI" id="CHEBI:18420"/>
    </cofactor>
    <cofactor evidence="7">
        <name>Co(2+)</name>
        <dbReference type="ChEBI" id="CHEBI:48828"/>
    </cofactor>
    <text evidence="7">Binds 1 divalent metal cation per subunit. Can use ions such as Zn(2+), Mg(2+) or Co(2+).</text>
</comment>
<dbReference type="EMBL" id="JBHTCM010000016">
    <property type="protein sequence ID" value="MFC7334506.1"/>
    <property type="molecule type" value="Genomic_DNA"/>
</dbReference>
<dbReference type="RefSeq" id="WP_377360059.1">
    <property type="nucleotide sequence ID" value="NZ_JBHTCM010000016.1"/>
</dbReference>
<comment type="function">
    <text evidence="7">Catalyzes the NAD(P)-dependent oxidation of 4-(phosphooxy)-L-threonine (HTP) into 2-amino-3-oxo-4-(phosphooxy)butyric acid which spontaneously decarboxylates to form 3-amino-2-oxopropyl phosphate (AHAP).</text>
</comment>
<dbReference type="InterPro" id="IPR005255">
    <property type="entry name" value="PdxA_fam"/>
</dbReference>
<dbReference type="NCBIfam" id="TIGR00557">
    <property type="entry name" value="pdxA"/>
    <property type="match status" value="1"/>
</dbReference>
<evidence type="ECO:0000256" key="3">
    <source>
        <dbReference type="ARBA" id="ARBA00022857"/>
    </source>
</evidence>
<keyword evidence="3 7" id="KW-0521">NADP</keyword>
<feature type="binding site" evidence="7">
    <location>
        <position position="282"/>
    </location>
    <ligand>
        <name>substrate</name>
    </ligand>
</feature>
<feature type="binding site" evidence="7">
    <location>
        <position position="274"/>
    </location>
    <ligand>
        <name>a divalent metal cation</name>
        <dbReference type="ChEBI" id="CHEBI:60240"/>
        <note>ligand shared between dimeric partners</note>
    </ligand>
</feature>
<evidence type="ECO:0000313" key="9">
    <source>
        <dbReference type="Proteomes" id="UP001596456"/>
    </source>
</evidence>
<dbReference type="Proteomes" id="UP001596456">
    <property type="component" value="Unassembled WGS sequence"/>
</dbReference>
<reference evidence="9" key="1">
    <citation type="journal article" date="2019" name="Int. J. Syst. Evol. Microbiol.">
        <title>The Global Catalogue of Microorganisms (GCM) 10K type strain sequencing project: providing services to taxonomists for standard genome sequencing and annotation.</title>
        <authorList>
            <consortium name="The Broad Institute Genomics Platform"/>
            <consortium name="The Broad Institute Genome Sequencing Center for Infectious Disease"/>
            <person name="Wu L."/>
            <person name="Ma J."/>
        </authorList>
    </citation>
    <scope>NUCLEOTIDE SEQUENCE [LARGE SCALE GENOMIC DNA]</scope>
    <source>
        <strain evidence="9">CGMCC 1.16275</strain>
    </source>
</reference>
<evidence type="ECO:0000313" key="8">
    <source>
        <dbReference type="EMBL" id="MFC7334506.1"/>
    </source>
</evidence>
<keyword evidence="7" id="KW-0170">Cobalt</keyword>
<keyword evidence="7" id="KW-0460">Magnesium</keyword>
<dbReference type="PANTHER" id="PTHR30004:SF6">
    <property type="entry name" value="D-THREONATE 4-PHOSPHATE DEHYDROGENASE"/>
    <property type="match status" value="1"/>
</dbReference>
<comment type="miscellaneous">
    <text evidence="7">The active site is located at the dimer interface.</text>
</comment>
<evidence type="ECO:0000256" key="2">
    <source>
        <dbReference type="ARBA" id="ARBA00022723"/>
    </source>
</evidence>
<organism evidence="8 9">
    <name type="scientific">Rhodocista pekingensis</name>
    <dbReference type="NCBI Taxonomy" id="201185"/>
    <lineage>
        <taxon>Bacteria</taxon>
        <taxon>Pseudomonadati</taxon>
        <taxon>Pseudomonadota</taxon>
        <taxon>Alphaproteobacteria</taxon>
        <taxon>Rhodospirillales</taxon>
        <taxon>Azospirillaceae</taxon>
        <taxon>Rhodocista</taxon>
    </lineage>
</organism>
<keyword evidence="1 7" id="KW-0963">Cytoplasm</keyword>
<evidence type="ECO:0000256" key="6">
    <source>
        <dbReference type="ARBA" id="ARBA00023096"/>
    </source>
</evidence>
<gene>
    <name evidence="7 8" type="primary">pdxA</name>
    <name evidence="8" type="ORF">ACFQPS_15160</name>
</gene>
<comment type="caution">
    <text evidence="8">The sequence shown here is derived from an EMBL/GenBank/DDBJ whole genome shotgun (WGS) entry which is preliminary data.</text>
</comment>
<keyword evidence="6 7" id="KW-0664">Pyridoxine biosynthesis</keyword>
<accession>A0ABW2L009</accession>
<dbReference type="Pfam" id="PF04166">
    <property type="entry name" value="PdxA"/>
    <property type="match status" value="1"/>
</dbReference>
<keyword evidence="4 7" id="KW-0560">Oxidoreductase</keyword>
<dbReference type="HAMAP" id="MF_00536">
    <property type="entry name" value="PdxA"/>
    <property type="match status" value="1"/>
</dbReference>
<sequence length="345" mass="35173">MSGDRPSGRPLALTMGEPAGIGGEIALAAWRDRADRAVPPFVLLDDPARLAALAGSLGWDVPLVTVADPAEAPGLFGSALPVLPVALRVPVRYGQPDPANGPAVLESIDRAVALCREGRAAAVVTNPIQKSALYATGFRWPGHTEYLAHLAGQAEEPVMLLEGGGLRVVLATIHIPLKDVPAALSTAGIVRVATATAAGLTADFGVARPRLAVAALNPHAGESGSLGREEIEIIAPAVAALQAVGIDAAGPLPADTLFHPGARSRYDAVVCMYHDQALIPLKTLDFETGVNVTLGLPFVRTSPDHGTALGIAGTGTASASSLIAALHTAARIAARRAARQDGGAP</sequence>
<comment type="subcellular location">
    <subcellularLocation>
        <location evidence="7">Cytoplasm</location>
    </subcellularLocation>
</comment>
<comment type="pathway">
    <text evidence="7">Cofactor biosynthesis; pyridoxine 5'-phosphate biosynthesis; pyridoxine 5'-phosphate from D-erythrose 4-phosphate: step 4/5.</text>
</comment>
<feature type="binding site" evidence="7">
    <location>
        <position position="291"/>
    </location>
    <ligand>
        <name>substrate</name>
    </ligand>
</feature>
<feature type="binding site" evidence="7">
    <location>
        <position position="144"/>
    </location>
    <ligand>
        <name>substrate</name>
    </ligand>
</feature>
<evidence type="ECO:0000256" key="5">
    <source>
        <dbReference type="ARBA" id="ARBA00023027"/>
    </source>
</evidence>
<evidence type="ECO:0000256" key="1">
    <source>
        <dbReference type="ARBA" id="ARBA00022490"/>
    </source>
</evidence>
<dbReference type="NCBIfam" id="NF003699">
    <property type="entry name" value="PRK05312.1"/>
    <property type="match status" value="1"/>
</dbReference>
<name>A0ABW2L009_9PROT</name>
<comment type="catalytic activity">
    <reaction evidence="7">
        <text>4-(phosphooxy)-L-threonine + NAD(+) = 3-amino-2-oxopropyl phosphate + CO2 + NADH</text>
        <dbReference type="Rhea" id="RHEA:32275"/>
        <dbReference type="ChEBI" id="CHEBI:16526"/>
        <dbReference type="ChEBI" id="CHEBI:57279"/>
        <dbReference type="ChEBI" id="CHEBI:57540"/>
        <dbReference type="ChEBI" id="CHEBI:57945"/>
        <dbReference type="ChEBI" id="CHEBI:58452"/>
        <dbReference type="EC" id="1.1.1.262"/>
    </reaction>
</comment>
<feature type="binding site" evidence="7">
    <location>
        <position position="174"/>
    </location>
    <ligand>
        <name>a divalent metal cation</name>
        <dbReference type="ChEBI" id="CHEBI:60240"/>
        <note>ligand shared between dimeric partners</note>
    </ligand>
</feature>
<comment type="similarity">
    <text evidence="7">Belongs to the PdxA family.</text>
</comment>
<dbReference type="Gene3D" id="3.40.718.10">
    <property type="entry name" value="Isopropylmalate Dehydrogenase"/>
    <property type="match status" value="1"/>
</dbReference>
<dbReference type="PANTHER" id="PTHR30004">
    <property type="entry name" value="4-HYDROXYTHREONINE-4-PHOSPHATE DEHYDROGENASE"/>
    <property type="match status" value="1"/>
</dbReference>
<feature type="binding site" evidence="7">
    <location>
        <position position="219"/>
    </location>
    <ligand>
        <name>a divalent metal cation</name>
        <dbReference type="ChEBI" id="CHEBI:60240"/>
        <note>ligand shared between dimeric partners</note>
    </ligand>
</feature>
<evidence type="ECO:0000256" key="7">
    <source>
        <dbReference type="HAMAP-Rule" id="MF_00536"/>
    </source>
</evidence>
<evidence type="ECO:0000256" key="4">
    <source>
        <dbReference type="ARBA" id="ARBA00023002"/>
    </source>
</evidence>
<dbReference type="InterPro" id="IPR037510">
    <property type="entry name" value="PdxA"/>
</dbReference>